<name>A0A0G4GMT0_VITBC</name>
<feature type="transmembrane region" description="Helical" evidence="1">
    <location>
        <begin position="19"/>
        <end position="40"/>
    </location>
</feature>
<proteinExistence type="predicted"/>
<accession>A0A0G4GMT0</accession>
<feature type="non-terminal residue" evidence="2">
    <location>
        <position position="1"/>
    </location>
</feature>
<evidence type="ECO:0000313" key="2">
    <source>
        <dbReference type="EMBL" id="CEM31504.1"/>
    </source>
</evidence>
<sequence>ARPTEDCGRQHWSGAVPSIMRNPLVILAAILLTVAVLPGMCTSSSGTTQCRGESRSDGHCGSFDFTHSVCAHIKNTDFFAMTGQYDWSDEIKEPGYWCICIHKCAQYVDVTGSLELSIDCEATDWCNVCTNQDGGQDTSECTNHLLAKCGKSRCRDPCAAAALS</sequence>
<protein>
    <submittedName>
        <fullName evidence="2">Uncharacterized protein</fullName>
    </submittedName>
</protein>
<keyword evidence="1" id="KW-0812">Transmembrane</keyword>
<keyword evidence="1" id="KW-0472">Membrane</keyword>
<dbReference type="AlphaFoldDB" id="A0A0G4GMT0"/>
<keyword evidence="3" id="KW-1185">Reference proteome</keyword>
<dbReference type="InParanoid" id="A0A0G4GMT0"/>
<dbReference type="EMBL" id="CDMY01000722">
    <property type="protein sequence ID" value="CEM31504.1"/>
    <property type="molecule type" value="Genomic_DNA"/>
</dbReference>
<evidence type="ECO:0000256" key="1">
    <source>
        <dbReference type="SAM" id="Phobius"/>
    </source>
</evidence>
<keyword evidence="1" id="KW-1133">Transmembrane helix</keyword>
<organism evidence="2 3">
    <name type="scientific">Vitrella brassicaformis (strain CCMP3155)</name>
    <dbReference type="NCBI Taxonomy" id="1169540"/>
    <lineage>
        <taxon>Eukaryota</taxon>
        <taxon>Sar</taxon>
        <taxon>Alveolata</taxon>
        <taxon>Colpodellida</taxon>
        <taxon>Vitrellaceae</taxon>
        <taxon>Vitrella</taxon>
    </lineage>
</organism>
<dbReference type="Proteomes" id="UP000041254">
    <property type="component" value="Unassembled WGS sequence"/>
</dbReference>
<reference evidence="2 3" key="1">
    <citation type="submission" date="2014-11" db="EMBL/GenBank/DDBJ databases">
        <authorList>
            <person name="Zhu J."/>
            <person name="Qi W."/>
            <person name="Song R."/>
        </authorList>
    </citation>
    <scope>NUCLEOTIDE SEQUENCE [LARGE SCALE GENOMIC DNA]</scope>
</reference>
<evidence type="ECO:0000313" key="3">
    <source>
        <dbReference type="Proteomes" id="UP000041254"/>
    </source>
</evidence>
<gene>
    <name evidence="2" type="ORF">Vbra_22337</name>
</gene>
<dbReference type="VEuPathDB" id="CryptoDB:Vbra_22337"/>